<organism evidence="3 4">
    <name type="scientific">Ceratodon purpureus</name>
    <name type="common">Fire moss</name>
    <name type="synonym">Dicranum purpureum</name>
    <dbReference type="NCBI Taxonomy" id="3225"/>
    <lineage>
        <taxon>Eukaryota</taxon>
        <taxon>Viridiplantae</taxon>
        <taxon>Streptophyta</taxon>
        <taxon>Embryophyta</taxon>
        <taxon>Bryophyta</taxon>
        <taxon>Bryophytina</taxon>
        <taxon>Bryopsida</taxon>
        <taxon>Dicranidae</taxon>
        <taxon>Pseudoditrichales</taxon>
        <taxon>Ditrichaceae</taxon>
        <taxon>Ceratodon</taxon>
    </lineage>
</organism>
<reference evidence="3" key="1">
    <citation type="submission" date="2020-06" db="EMBL/GenBank/DDBJ databases">
        <title>WGS assembly of Ceratodon purpureus strain R40.</title>
        <authorList>
            <person name="Carey S.B."/>
            <person name="Jenkins J."/>
            <person name="Shu S."/>
            <person name="Lovell J.T."/>
            <person name="Sreedasyam A."/>
            <person name="Maumus F."/>
            <person name="Tiley G.P."/>
            <person name="Fernandez-Pozo N."/>
            <person name="Barry K."/>
            <person name="Chen C."/>
            <person name="Wang M."/>
            <person name="Lipzen A."/>
            <person name="Daum C."/>
            <person name="Saski C.A."/>
            <person name="Payton A.C."/>
            <person name="Mcbreen J.C."/>
            <person name="Conrad R.E."/>
            <person name="Kollar L.M."/>
            <person name="Olsson S."/>
            <person name="Huttunen S."/>
            <person name="Landis J.B."/>
            <person name="Wickett N.J."/>
            <person name="Johnson M.G."/>
            <person name="Rensing S.A."/>
            <person name="Grimwood J."/>
            <person name="Schmutz J."/>
            <person name="Mcdaniel S.F."/>
        </authorList>
    </citation>
    <scope>NUCLEOTIDE SEQUENCE</scope>
    <source>
        <strain evidence="3">R40</strain>
    </source>
</reference>
<feature type="compositionally biased region" description="Polar residues" evidence="1">
    <location>
        <begin position="82"/>
        <end position="95"/>
    </location>
</feature>
<feature type="region of interest" description="Disordered" evidence="1">
    <location>
        <begin position="81"/>
        <end position="116"/>
    </location>
</feature>
<feature type="transmembrane region" description="Helical" evidence="2">
    <location>
        <begin position="170"/>
        <end position="192"/>
    </location>
</feature>
<evidence type="ECO:0000313" key="3">
    <source>
        <dbReference type="EMBL" id="KAG0580783.1"/>
    </source>
</evidence>
<accession>A0A8T0IE72</accession>
<dbReference type="Proteomes" id="UP000822688">
    <property type="component" value="Chromosome 4"/>
</dbReference>
<keyword evidence="2" id="KW-1133">Transmembrane helix</keyword>
<comment type="caution">
    <text evidence="3">The sequence shown here is derived from an EMBL/GenBank/DDBJ whole genome shotgun (WGS) entry which is preliminary data.</text>
</comment>
<protein>
    <submittedName>
        <fullName evidence="3">Uncharacterized protein</fullName>
    </submittedName>
</protein>
<proteinExistence type="predicted"/>
<evidence type="ECO:0000256" key="2">
    <source>
        <dbReference type="SAM" id="Phobius"/>
    </source>
</evidence>
<dbReference type="AlphaFoldDB" id="A0A8T0IE72"/>
<keyword evidence="2" id="KW-0472">Membrane</keyword>
<name>A0A8T0IE72_CERPU</name>
<keyword evidence="2" id="KW-0812">Transmembrane</keyword>
<keyword evidence="4" id="KW-1185">Reference proteome</keyword>
<feature type="compositionally biased region" description="Basic and acidic residues" evidence="1">
    <location>
        <begin position="96"/>
        <end position="116"/>
    </location>
</feature>
<dbReference type="EMBL" id="CM026424">
    <property type="protein sequence ID" value="KAG0580783.1"/>
    <property type="molecule type" value="Genomic_DNA"/>
</dbReference>
<gene>
    <name evidence="3" type="ORF">KC19_4G198800</name>
</gene>
<sequence>MRLLSVHSHTDQWRSSCLRYGQRDGSLRHVGFATSRNAVENDVAGRSWDPIFRPNSYSATELGAGGLISYHMSHRRKYQAHPSHNSSYLSAAPKTSSRDQAVREVEESEDSKPRFTRAGRAEEALIHRQRCRTKAITKFSIKQWCLVLASLEQYQRTDRTGNRMGLQESWMVLSLALGSFFHFTNWAFWGYLAC</sequence>
<evidence type="ECO:0000256" key="1">
    <source>
        <dbReference type="SAM" id="MobiDB-lite"/>
    </source>
</evidence>
<evidence type="ECO:0000313" key="4">
    <source>
        <dbReference type="Proteomes" id="UP000822688"/>
    </source>
</evidence>